<keyword evidence="1" id="KW-1133">Transmembrane helix</keyword>
<evidence type="ECO:0000313" key="3">
    <source>
        <dbReference type="EMBL" id="KZP34077.1"/>
    </source>
</evidence>
<keyword evidence="1" id="KW-0812">Transmembrane</keyword>
<dbReference type="AlphaFoldDB" id="A0A166WSX7"/>
<feature type="domain" description="DUF6533" evidence="2">
    <location>
        <begin position="17"/>
        <end position="60"/>
    </location>
</feature>
<dbReference type="InterPro" id="IPR045340">
    <property type="entry name" value="DUF6533"/>
</dbReference>
<feature type="transmembrane region" description="Helical" evidence="1">
    <location>
        <begin position="94"/>
        <end position="113"/>
    </location>
</feature>
<feature type="transmembrane region" description="Helical" evidence="1">
    <location>
        <begin position="125"/>
        <end position="145"/>
    </location>
</feature>
<dbReference type="Proteomes" id="UP000076532">
    <property type="component" value="Unassembled WGS sequence"/>
</dbReference>
<feature type="transmembrane region" description="Helical" evidence="1">
    <location>
        <begin position="219"/>
        <end position="240"/>
    </location>
</feature>
<keyword evidence="4" id="KW-1185">Reference proteome</keyword>
<accession>A0A166WSX7</accession>
<reference evidence="3 4" key="1">
    <citation type="journal article" date="2016" name="Mol. Biol. Evol.">
        <title>Comparative Genomics of Early-Diverging Mushroom-Forming Fungi Provides Insights into the Origins of Lignocellulose Decay Capabilities.</title>
        <authorList>
            <person name="Nagy L.G."/>
            <person name="Riley R."/>
            <person name="Tritt A."/>
            <person name="Adam C."/>
            <person name="Daum C."/>
            <person name="Floudas D."/>
            <person name="Sun H."/>
            <person name="Yadav J.S."/>
            <person name="Pangilinan J."/>
            <person name="Larsson K.H."/>
            <person name="Matsuura K."/>
            <person name="Barry K."/>
            <person name="Labutti K."/>
            <person name="Kuo R."/>
            <person name="Ohm R.A."/>
            <person name="Bhattacharya S.S."/>
            <person name="Shirouzu T."/>
            <person name="Yoshinaga Y."/>
            <person name="Martin F.M."/>
            <person name="Grigoriev I.V."/>
            <person name="Hibbett D.S."/>
        </authorList>
    </citation>
    <scope>NUCLEOTIDE SEQUENCE [LARGE SCALE GENOMIC DNA]</scope>
    <source>
        <strain evidence="3 4">CBS 109695</strain>
    </source>
</reference>
<gene>
    <name evidence="3" type="ORF">FIBSPDRAFT_1035932</name>
</gene>
<organism evidence="3 4">
    <name type="scientific">Athelia psychrophila</name>
    <dbReference type="NCBI Taxonomy" id="1759441"/>
    <lineage>
        <taxon>Eukaryota</taxon>
        <taxon>Fungi</taxon>
        <taxon>Dikarya</taxon>
        <taxon>Basidiomycota</taxon>
        <taxon>Agaricomycotina</taxon>
        <taxon>Agaricomycetes</taxon>
        <taxon>Agaricomycetidae</taxon>
        <taxon>Atheliales</taxon>
        <taxon>Atheliaceae</taxon>
        <taxon>Athelia</taxon>
    </lineage>
</organism>
<proteinExistence type="predicted"/>
<keyword evidence="1" id="KW-0472">Membrane</keyword>
<evidence type="ECO:0000259" key="2">
    <source>
        <dbReference type="Pfam" id="PF20151"/>
    </source>
</evidence>
<evidence type="ECO:0000256" key="1">
    <source>
        <dbReference type="SAM" id="Phobius"/>
    </source>
</evidence>
<evidence type="ECO:0000313" key="4">
    <source>
        <dbReference type="Proteomes" id="UP000076532"/>
    </source>
</evidence>
<name>A0A166WSX7_9AGAM</name>
<feature type="transmembrane region" description="Helical" evidence="1">
    <location>
        <begin position="178"/>
        <end position="198"/>
    </location>
</feature>
<dbReference type="EMBL" id="KV417481">
    <property type="protein sequence ID" value="KZP34077.1"/>
    <property type="molecule type" value="Genomic_DNA"/>
</dbReference>
<protein>
    <recommendedName>
        <fullName evidence="2">DUF6533 domain-containing protein</fullName>
    </recommendedName>
</protein>
<feature type="transmembrane region" description="Helical" evidence="1">
    <location>
        <begin position="48"/>
        <end position="70"/>
    </location>
</feature>
<feature type="domain" description="DUF6533" evidence="2">
    <location>
        <begin position="343"/>
        <end position="386"/>
    </location>
</feature>
<dbReference type="OrthoDB" id="2686513at2759"/>
<dbReference type="Pfam" id="PF20151">
    <property type="entry name" value="DUF6533"/>
    <property type="match status" value="2"/>
</dbReference>
<sequence length="547" mass="61861">MHAVQVAAIRDLRIHNYIEMISVVILWWDHIISFPLEVTSIWKRPKTLISWIYLVNRYLASISRIAFFVINWEKLSNSVFYTFLKLHTCKTTSLLNQILLFFNQAMICLLLLIRVYAIYARDRRILYLFATMCTVMLTATILSLVKQRSSMQTRLSGCKLAHTESNAIRLAVPWECMLVYDAVVLLLTIIKTYSLAATRAKVSLATNGVHIPTIVLRDGILYFVGITVSNAINIMFFYYPPPLLKGALSTLNSVINITLVSRMVLNLRDSATQSEVETQVTAQSWGNLNFASRGTFRDMQLETVLDISRAALATKRHPASDNWSDIIESDSTRIIGPSRLHNYVQIVSVVILWWDHIVSFPLEVTSIWKRPKTLVSWIYLVNRYVASIGNVAFFVTDWEKLSDELALVKQDSSTPTNLPGCKLAHTTQNAIRLAVPWECMFVYDAVVLILTVHKTYRLAASRAKASLTPNGVHIPTIILRDGVLYFIGMTVSNALNILCFYITPPLLKGGLSTFNSVIDITLVSRLVLNLRDLATRPEIETQGTQQV</sequence>